<accession>A0A328F981</accession>
<feature type="domain" description="Radical SAM core" evidence="15">
    <location>
        <begin position="14"/>
        <end position="259"/>
    </location>
</feature>
<dbReference type="UniPathway" id="UPA00782"/>
<dbReference type="SFLD" id="SFLDG01068">
    <property type="entry name" value="FeMo_cofactor_biosynthesis_pro"/>
    <property type="match status" value="1"/>
</dbReference>
<dbReference type="InterPro" id="IPR003731">
    <property type="entry name" value="Di-Nase_FeMo-co_biosynth"/>
</dbReference>
<keyword evidence="11" id="KW-0535">Nitrogen fixation</keyword>
<keyword evidence="8" id="KW-0479">Metal-binding</keyword>
<dbReference type="InterPro" id="IPR036105">
    <property type="entry name" value="DiNase_FeMo-co_biosyn_sf"/>
</dbReference>
<dbReference type="Proteomes" id="UP000248798">
    <property type="component" value="Unassembled WGS sequence"/>
</dbReference>
<dbReference type="GO" id="GO:0046872">
    <property type="term" value="F:metal ion binding"/>
    <property type="evidence" value="ECO:0007669"/>
    <property type="project" value="UniProtKB-KW"/>
</dbReference>
<comment type="pathway">
    <text evidence="3">Cofactor biosynthesis; Fe-Mo cofactor biosynthesis.</text>
</comment>
<keyword evidence="9" id="KW-0408">Iron</keyword>
<dbReference type="PANTHER" id="PTHR43787">
    <property type="entry name" value="FEMO COFACTOR BIOSYNTHESIS PROTEIN NIFB-RELATED"/>
    <property type="match status" value="1"/>
</dbReference>
<sequence>MDLSNHPCFNAKMKGIYGRVHLPVAPRCNIQCNYCDRKYDCVNESRPGVTSAVLKPSQAMIYLDYVLEKVKNISVVGIAGPGDPFANPDETMETLQLVKKQYPEMILCLATNGLGIGPYIDDLAEMNVKHVTVTLNAVESDIGSQLYSFVRHGKRTLGPRPGFEVLLEKQLEAITRLKEKNITTKVNTVIIPGINDGHIEAIAEKMAELKVDVLNCIPFYPNKGSNFGHLKEPSKSLIKDIRKKAAKHIPQMYHCTRCRADAVGILGEDNSREITEKLQECSQMPEIYGDERPYVAVASLDGRLVNEHLGKAEELLIYGQEYNGEIYLVEARKTPKPGGGAQRWEDLSDMLSDCRALMVTGLGDSPRRILGQKKIDILELDGTIAEAAEAVFEGHSMDFMVQRDVQACNEKSPMAGMGCGF</sequence>
<comment type="similarity">
    <text evidence="4">Belongs to the radical SAM superfamily. NifB family.</text>
</comment>
<dbReference type="RefSeq" id="WP_111958198.1">
    <property type="nucleotide sequence ID" value="NZ_CP036313.1"/>
</dbReference>
<evidence type="ECO:0000256" key="7">
    <source>
        <dbReference type="ARBA" id="ARBA00022691"/>
    </source>
</evidence>
<dbReference type="GO" id="GO:0016829">
    <property type="term" value="F:lyase activity"/>
    <property type="evidence" value="ECO:0007669"/>
    <property type="project" value="UniProtKB-KW"/>
</dbReference>
<evidence type="ECO:0000256" key="14">
    <source>
        <dbReference type="ARBA" id="ARBA00032102"/>
    </source>
</evidence>
<evidence type="ECO:0000256" key="3">
    <source>
        <dbReference type="ARBA" id="ARBA00005155"/>
    </source>
</evidence>
<dbReference type="Proteomes" id="UP000293902">
    <property type="component" value="Chromosome"/>
</dbReference>
<evidence type="ECO:0000256" key="9">
    <source>
        <dbReference type="ARBA" id="ARBA00023004"/>
    </source>
</evidence>
<evidence type="ECO:0000313" key="16">
    <source>
        <dbReference type="EMBL" id="QBH13615.1"/>
    </source>
</evidence>
<keyword evidence="12" id="KW-0456">Lyase</keyword>
<protein>
    <recommendedName>
        <fullName evidence="5">FeMo cofactor biosynthesis protein NifB</fullName>
    </recommendedName>
    <alternativeName>
        <fullName evidence="14">Nitrogenase cofactor maturase NifB</fullName>
    </alternativeName>
    <alternativeName>
        <fullName evidence="13">Radical SAM assemblase NifB</fullName>
    </alternativeName>
</protein>
<dbReference type="SMART" id="SM00729">
    <property type="entry name" value="Elp3"/>
    <property type="match status" value="1"/>
</dbReference>
<keyword evidence="6" id="KW-0004">4Fe-4S</keyword>
<evidence type="ECO:0000256" key="4">
    <source>
        <dbReference type="ARBA" id="ARBA00006804"/>
    </source>
</evidence>
<dbReference type="AlphaFoldDB" id="A0A328F981"/>
<dbReference type="PROSITE" id="PS01305">
    <property type="entry name" value="MOAA_NIFB_PQQE"/>
    <property type="match status" value="1"/>
</dbReference>
<dbReference type="Gene3D" id="3.20.20.70">
    <property type="entry name" value="Aldolase class I"/>
    <property type="match status" value="1"/>
</dbReference>
<dbReference type="GO" id="GO:0032324">
    <property type="term" value="P:molybdopterin cofactor biosynthetic process"/>
    <property type="evidence" value="ECO:0007669"/>
    <property type="project" value="UniProtKB-ARBA"/>
</dbReference>
<name>A0A328F981_9BACT</name>
<dbReference type="SFLD" id="SFLDF00281">
    <property type="entry name" value="FeMo_cofactor_biosynthesis_pro"/>
    <property type="match status" value="1"/>
</dbReference>
<keyword evidence="19" id="KW-1185">Reference proteome</keyword>
<comment type="function">
    <text evidence="2">Involved in the biosynthesis of the iron-molybdenum cofactor (FeMo-co or M-cluster) found in the dinitrogenase enzyme of the nitrogenase complex in nitrogen-fixing microorganisms. NifB catalyzes the crucial step of radical SAM-dependent carbide insertion that occurs concomitant with the insertion of a 9th sulfur and the rearrangement/coupling of two [4Fe-4S] clusters into a [8Fe-9S-C] cluster, the precursor to the M-cluster.</text>
</comment>
<evidence type="ECO:0000313" key="19">
    <source>
        <dbReference type="Proteomes" id="UP000293902"/>
    </source>
</evidence>
<keyword evidence="10" id="KW-0411">Iron-sulfur</keyword>
<dbReference type="InterPro" id="IPR058240">
    <property type="entry name" value="rSAM_sf"/>
</dbReference>
<dbReference type="PANTHER" id="PTHR43787:SF13">
    <property type="entry name" value="FEMO COFACTOR BIOSYNTHESIS PROTEIN NIFB"/>
    <property type="match status" value="1"/>
</dbReference>
<keyword evidence="7" id="KW-0949">S-adenosyl-L-methionine</keyword>
<reference evidence="16 19" key="2">
    <citation type="submission" date="2019-02" db="EMBL/GenBank/DDBJ databases">
        <title>Complete genome sequence of Desulfobacter hydrogenophilus AcRS1.</title>
        <authorList>
            <person name="Marietou A."/>
            <person name="Lund M.B."/>
            <person name="Marshall I.P.G."/>
            <person name="Schreiber L."/>
            <person name="Jorgensen B."/>
        </authorList>
    </citation>
    <scope>NUCLEOTIDE SEQUENCE [LARGE SCALE GENOMIC DNA]</scope>
    <source>
        <strain evidence="16 19">AcRS1</strain>
    </source>
</reference>
<evidence type="ECO:0000256" key="13">
    <source>
        <dbReference type="ARBA" id="ARBA00030926"/>
    </source>
</evidence>
<dbReference type="InterPro" id="IPR000385">
    <property type="entry name" value="MoaA_NifB_PqqE_Fe-S-bd_CS"/>
</dbReference>
<evidence type="ECO:0000259" key="15">
    <source>
        <dbReference type="PROSITE" id="PS51918"/>
    </source>
</evidence>
<organism evidence="17 18">
    <name type="scientific">Desulfobacter hydrogenophilus</name>
    <dbReference type="NCBI Taxonomy" id="2291"/>
    <lineage>
        <taxon>Bacteria</taxon>
        <taxon>Pseudomonadati</taxon>
        <taxon>Thermodesulfobacteriota</taxon>
        <taxon>Desulfobacteria</taxon>
        <taxon>Desulfobacterales</taxon>
        <taxon>Desulfobacteraceae</taxon>
        <taxon>Desulfobacter</taxon>
    </lineage>
</organism>
<comment type="cofactor">
    <cofactor evidence="1">
        <name>[4Fe-4S] cluster</name>
        <dbReference type="ChEBI" id="CHEBI:49883"/>
    </cofactor>
</comment>
<dbReference type="SFLD" id="SFLDS00029">
    <property type="entry name" value="Radical_SAM"/>
    <property type="match status" value="1"/>
</dbReference>
<dbReference type="GO" id="GO:0051539">
    <property type="term" value="F:4 iron, 4 sulfur cluster binding"/>
    <property type="evidence" value="ECO:0007669"/>
    <property type="project" value="UniProtKB-KW"/>
</dbReference>
<dbReference type="InterPro" id="IPR013785">
    <property type="entry name" value="Aldolase_TIM"/>
</dbReference>
<dbReference type="EMBL" id="QLNI01000031">
    <property type="protein sequence ID" value="RAM01161.1"/>
    <property type="molecule type" value="Genomic_DNA"/>
</dbReference>
<dbReference type="Pfam" id="PF02579">
    <property type="entry name" value="Nitro_FeMo-Co"/>
    <property type="match status" value="1"/>
</dbReference>
<evidence type="ECO:0000256" key="5">
    <source>
        <dbReference type="ARBA" id="ARBA00021702"/>
    </source>
</evidence>
<evidence type="ECO:0000256" key="12">
    <source>
        <dbReference type="ARBA" id="ARBA00023239"/>
    </source>
</evidence>
<dbReference type="SFLD" id="SFLDG01067">
    <property type="entry name" value="SPASM/twitch_domain_containing"/>
    <property type="match status" value="1"/>
</dbReference>
<dbReference type="Gene3D" id="3.30.420.130">
    <property type="entry name" value="Dinitrogenase iron-molybdenum cofactor biosynthesis domain"/>
    <property type="match status" value="1"/>
</dbReference>
<evidence type="ECO:0000256" key="1">
    <source>
        <dbReference type="ARBA" id="ARBA00001966"/>
    </source>
</evidence>
<dbReference type="SUPFAM" id="SSF102114">
    <property type="entry name" value="Radical SAM enzymes"/>
    <property type="match status" value="1"/>
</dbReference>
<evidence type="ECO:0000313" key="18">
    <source>
        <dbReference type="Proteomes" id="UP000248798"/>
    </source>
</evidence>
<evidence type="ECO:0000256" key="11">
    <source>
        <dbReference type="ARBA" id="ARBA00023231"/>
    </source>
</evidence>
<gene>
    <name evidence="17" type="ORF">DO021_15235</name>
    <name evidence="16" type="ORF">EYB58_12170</name>
</gene>
<dbReference type="Pfam" id="PF04055">
    <property type="entry name" value="Radical_SAM"/>
    <property type="match status" value="1"/>
</dbReference>
<evidence type="ECO:0000313" key="17">
    <source>
        <dbReference type="EMBL" id="RAM01161.1"/>
    </source>
</evidence>
<dbReference type="SUPFAM" id="SSF53146">
    <property type="entry name" value="Nitrogenase accessory factor-like"/>
    <property type="match status" value="1"/>
</dbReference>
<dbReference type="CDD" id="cd01335">
    <property type="entry name" value="Radical_SAM"/>
    <property type="match status" value="1"/>
</dbReference>
<evidence type="ECO:0000256" key="10">
    <source>
        <dbReference type="ARBA" id="ARBA00023014"/>
    </source>
</evidence>
<dbReference type="InterPro" id="IPR006638">
    <property type="entry name" value="Elp3/MiaA/NifB-like_rSAM"/>
</dbReference>
<dbReference type="PROSITE" id="PS51918">
    <property type="entry name" value="RADICAL_SAM"/>
    <property type="match status" value="1"/>
</dbReference>
<dbReference type="OrthoDB" id="9785734at2"/>
<proteinExistence type="inferred from homology"/>
<dbReference type="InterPro" id="IPR007197">
    <property type="entry name" value="rSAM"/>
</dbReference>
<evidence type="ECO:0000256" key="2">
    <source>
        <dbReference type="ARBA" id="ARBA00003522"/>
    </source>
</evidence>
<dbReference type="EMBL" id="CP036313">
    <property type="protein sequence ID" value="QBH13615.1"/>
    <property type="molecule type" value="Genomic_DNA"/>
</dbReference>
<evidence type="ECO:0000256" key="8">
    <source>
        <dbReference type="ARBA" id="ARBA00022723"/>
    </source>
</evidence>
<evidence type="ECO:0000256" key="6">
    <source>
        <dbReference type="ARBA" id="ARBA00022485"/>
    </source>
</evidence>
<reference evidence="17 18" key="1">
    <citation type="submission" date="2018-06" db="EMBL/GenBank/DDBJ databases">
        <title>Complete Genome Sequence of Desulfobacter hydrogenophilus (DSM3380).</title>
        <authorList>
            <person name="Marietou A."/>
            <person name="Schreiber L."/>
            <person name="Marshall I."/>
            <person name="Jorgensen B."/>
        </authorList>
    </citation>
    <scope>NUCLEOTIDE SEQUENCE [LARGE SCALE GENOMIC DNA]</scope>
    <source>
        <strain evidence="17 18">DSM 3380</strain>
    </source>
</reference>